<organism evidence="2 3">
    <name type="scientific">Desulfonema ishimotonii</name>
    <dbReference type="NCBI Taxonomy" id="45657"/>
    <lineage>
        <taxon>Bacteria</taxon>
        <taxon>Pseudomonadati</taxon>
        <taxon>Thermodesulfobacteriota</taxon>
        <taxon>Desulfobacteria</taxon>
        <taxon>Desulfobacterales</taxon>
        <taxon>Desulfococcaceae</taxon>
        <taxon>Desulfonema</taxon>
    </lineage>
</organism>
<evidence type="ECO:0000313" key="3">
    <source>
        <dbReference type="Proteomes" id="UP000288096"/>
    </source>
</evidence>
<name>A0A401FU45_9BACT</name>
<comment type="caution">
    <text evidence="2">The sequence shown here is derived from an EMBL/GenBank/DDBJ whole genome shotgun (WGS) entry which is preliminary data.</text>
</comment>
<accession>A0A401FU45</accession>
<feature type="transmembrane region" description="Helical" evidence="1">
    <location>
        <begin position="51"/>
        <end position="77"/>
    </location>
</feature>
<keyword evidence="1" id="KW-0812">Transmembrane</keyword>
<dbReference type="OrthoDB" id="9934966at2"/>
<proteinExistence type="predicted"/>
<keyword evidence="3" id="KW-1185">Reference proteome</keyword>
<protein>
    <submittedName>
        <fullName evidence="2">Uncharacterized protein</fullName>
    </submittedName>
</protein>
<feature type="transmembrane region" description="Helical" evidence="1">
    <location>
        <begin position="21"/>
        <end position="45"/>
    </location>
</feature>
<keyword evidence="1" id="KW-0472">Membrane</keyword>
<dbReference type="RefSeq" id="WP_124327885.1">
    <property type="nucleotide sequence ID" value="NZ_BEXT01000001.1"/>
</dbReference>
<evidence type="ECO:0000256" key="1">
    <source>
        <dbReference type="SAM" id="Phobius"/>
    </source>
</evidence>
<dbReference type="Proteomes" id="UP000288096">
    <property type="component" value="Unassembled WGS sequence"/>
</dbReference>
<sequence length="129" mass="14714">MRKKVSEHPSLRTTKFCIWTILYQDLIVAYFRVYIVLATLFVLFLNLAGKIGTTVAFGGLMIGGTALATLTVCLIVARKRSLLAISDPDLREVAHEAMIVYLSRKRLSEREKRFIMKRLRTSACVFKRC</sequence>
<dbReference type="EMBL" id="BEXT01000001">
    <property type="protein sequence ID" value="GBC60475.1"/>
    <property type="molecule type" value="Genomic_DNA"/>
</dbReference>
<gene>
    <name evidence="2" type="ORF">DENIS_1428</name>
</gene>
<reference evidence="3" key="1">
    <citation type="submission" date="2017-11" db="EMBL/GenBank/DDBJ databases">
        <authorList>
            <person name="Watanabe M."/>
            <person name="Kojima H."/>
        </authorList>
    </citation>
    <scope>NUCLEOTIDE SEQUENCE [LARGE SCALE GENOMIC DNA]</scope>
    <source>
        <strain evidence="3">Tokyo 01</strain>
    </source>
</reference>
<dbReference type="AlphaFoldDB" id="A0A401FU45"/>
<evidence type="ECO:0000313" key="2">
    <source>
        <dbReference type="EMBL" id="GBC60475.1"/>
    </source>
</evidence>
<keyword evidence="1" id="KW-1133">Transmembrane helix</keyword>
<reference evidence="3" key="2">
    <citation type="submission" date="2019-01" db="EMBL/GenBank/DDBJ databases">
        <title>Genome sequence of Desulfonema ishimotonii strain Tokyo 01.</title>
        <authorList>
            <person name="Fukui M."/>
        </authorList>
    </citation>
    <scope>NUCLEOTIDE SEQUENCE [LARGE SCALE GENOMIC DNA]</scope>
    <source>
        <strain evidence="3">Tokyo 01</strain>
    </source>
</reference>